<name>A0AC61RH04_9BACT</name>
<sequence>MIISTSSYPSPVAPPTPGAITILAKSPVTPYNRDYPTDKYEAQFTSARFKEIFQCGFNAISIAAEKERDLDIAKTFERAEDSGLKIIICQQDKDEMQMSNLVNKYKDNPLLGGYEMMDEPLFEKLSWLKAIHDKIRELDPKHLVYTNLAVDMTPSSSEWKDHLGDIGTLEEYLDYFQNMFHPVLWSYDFYPVRYYNGRTIVRTSDFYKFLQMFHDKAKKANRPFWTYSLCMPYVEKCYPASACVLGPDKNGRPIPTEGELRWEAFSALAYGAQGIVYWSYSQRYSIKNSNGVYGEYYTSAPIDLQGNKTEIWYRVQTVNSEIKMFNHVFYGCEVIDVRHAGTTYPGTKPFSSTFGFIKTLETEAQGVMVSHLKNGDNDFIVIVNHDPFNFQKIKLEFSDPNSIIGISPVSPKPNPDEDDSETTGYTYLQPGGYLIFKVM</sequence>
<keyword evidence="2" id="KW-1185">Reference proteome</keyword>
<dbReference type="EMBL" id="SRYB01000008">
    <property type="protein sequence ID" value="TGY79179.1"/>
    <property type="molecule type" value="Genomic_DNA"/>
</dbReference>
<organism evidence="1 2">
    <name type="scientific">Lepagella muris</name>
    <dbReference type="NCBI Taxonomy" id="3032870"/>
    <lineage>
        <taxon>Bacteria</taxon>
        <taxon>Pseudomonadati</taxon>
        <taxon>Bacteroidota</taxon>
        <taxon>Bacteroidia</taxon>
        <taxon>Bacteroidales</taxon>
        <taxon>Muribaculaceae</taxon>
        <taxon>Lepagella</taxon>
    </lineage>
</organism>
<comment type="caution">
    <text evidence="1">The sequence shown here is derived from an EMBL/GenBank/DDBJ whole genome shotgun (WGS) entry which is preliminary data.</text>
</comment>
<evidence type="ECO:0000313" key="1">
    <source>
        <dbReference type="EMBL" id="TGY79179.1"/>
    </source>
</evidence>
<evidence type="ECO:0000313" key="2">
    <source>
        <dbReference type="Proteomes" id="UP000306319"/>
    </source>
</evidence>
<gene>
    <name evidence="1" type="ORF">E5331_07305</name>
</gene>
<proteinExistence type="predicted"/>
<accession>A0AC61RH04</accession>
<protein>
    <submittedName>
        <fullName evidence="1">Uncharacterized protein</fullName>
    </submittedName>
</protein>
<dbReference type="Proteomes" id="UP000306319">
    <property type="component" value="Unassembled WGS sequence"/>
</dbReference>
<reference evidence="1" key="1">
    <citation type="submission" date="2019-04" db="EMBL/GenBank/DDBJ databases">
        <title>Microbes associate with the intestines of laboratory mice.</title>
        <authorList>
            <person name="Navarre W."/>
            <person name="Wong E."/>
            <person name="Huang K."/>
            <person name="Tropini C."/>
            <person name="Ng K."/>
            <person name="Yu B."/>
        </authorList>
    </citation>
    <scope>NUCLEOTIDE SEQUENCE</scope>
    <source>
        <strain evidence="1">NM04_E33</strain>
    </source>
</reference>